<feature type="compositionally biased region" description="Polar residues" evidence="7">
    <location>
        <begin position="129"/>
        <end position="138"/>
    </location>
</feature>
<evidence type="ECO:0000256" key="5">
    <source>
        <dbReference type="ARBA" id="ARBA00022833"/>
    </source>
</evidence>
<dbReference type="AlphaFoldDB" id="A0A974DPN3"/>
<dbReference type="InterPro" id="IPR018957">
    <property type="entry name" value="Znf_C3HC4_RING-type"/>
</dbReference>
<evidence type="ECO:0000256" key="4">
    <source>
        <dbReference type="ARBA" id="ARBA00022786"/>
    </source>
</evidence>
<keyword evidence="2" id="KW-0479">Metal-binding</keyword>
<feature type="region of interest" description="Disordered" evidence="7">
    <location>
        <begin position="1"/>
        <end position="46"/>
    </location>
</feature>
<evidence type="ECO:0000313" key="10">
    <source>
        <dbReference type="Proteomes" id="UP000694892"/>
    </source>
</evidence>
<keyword evidence="3 6" id="KW-0863">Zinc-finger</keyword>
<evidence type="ECO:0000256" key="2">
    <source>
        <dbReference type="ARBA" id="ARBA00022723"/>
    </source>
</evidence>
<dbReference type="GO" id="GO:0008270">
    <property type="term" value="F:zinc ion binding"/>
    <property type="evidence" value="ECO:0007669"/>
    <property type="project" value="UniProtKB-KW"/>
</dbReference>
<dbReference type="InterPro" id="IPR013083">
    <property type="entry name" value="Znf_RING/FYVE/PHD"/>
</dbReference>
<evidence type="ECO:0000256" key="3">
    <source>
        <dbReference type="ARBA" id="ARBA00022771"/>
    </source>
</evidence>
<protein>
    <recommendedName>
        <fullName evidence="8">RING-type domain-containing protein</fullName>
    </recommendedName>
</protein>
<evidence type="ECO:0000256" key="7">
    <source>
        <dbReference type="SAM" id="MobiDB-lite"/>
    </source>
</evidence>
<dbReference type="InterPro" id="IPR028502">
    <property type="entry name" value="SH3RF3_RING-HC_Zfn"/>
</dbReference>
<name>A0A974DPN3_XENLA</name>
<proteinExistence type="predicted"/>
<reference evidence="10" key="1">
    <citation type="journal article" date="2016" name="Nature">
        <title>Genome evolution in the allotetraploid frog Xenopus laevis.</title>
        <authorList>
            <person name="Session A.M."/>
            <person name="Uno Y."/>
            <person name="Kwon T."/>
            <person name="Chapman J.A."/>
            <person name="Toyoda A."/>
            <person name="Takahashi S."/>
            <person name="Fukui A."/>
            <person name="Hikosaka A."/>
            <person name="Suzuki A."/>
            <person name="Kondo M."/>
            <person name="van Heeringen S.J."/>
            <person name="Quigley I."/>
            <person name="Heinz S."/>
            <person name="Ogino H."/>
            <person name="Ochi H."/>
            <person name="Hellsten U."/>
            <person name="Lyons J.B."/>
            <person name="Simakov O."/>
            <person name="Putnam N."/>
            <person name="Stites J."/>
            <person name="Kuroki Y."/>
            <person name="Tanaka T."/>
            <person name="Michiue T."/>
            <person name="Watanabe M."/>
            <person name="Bogdanovic O."/>
            <person name="Lister R."/>
            <person name="Georgiou G."/>
            <person name="Paranjpe S.S."/>
            <person name="van Kruijsbergen I."/>
            <person name="Shu S."/>
            <person name="Carlson J."/>
            <person name="Kinoshita T."/>
            <person name="Ohta Y."/>
            <person name="Mawaribuchi S."/>
            <person name="Jenkins J."/>
            <person name="Grimwood J."/>
            <person name="Schmutz J."/>
            <person name="Mitros T."/>
            <person name="Mozaffari S.V."/>
            <person name="Suzuki Y."/>
            <person name="Haramoto Y."/>
            <person name="Yamamoto T.S."/>
            <person name="Takagi C."/>
            <person name="Heald R."/>
            <person name="Miller K."/>
            <person name="Haudenschild C."/>
            <person name="Kitzman J."/>
            <person name="Nakayama T."/>
            <person name="Izutsu Y."/>
            <person name="Robert J."/>
            <person name="Fortriede J."/>
            <person name="Burns K."/>
            <person name="Lotay V."/>
            <person name="Karimi K."/>
            <person name="Yasuoka Y."/>
            <person name="Dichmann D.S."/>
            <person name="Flajnik M.F."/>
            <person name="Houston D.W."/>
            <person name="Shendure J."/>
            <person name="DuPasquier L."/>
            <person name="Vize P.D."/>
            <person name="Zorn A.M."/>
            <person name="Ito M."/>
            <person name="Marcotte E.M."/>
            <person name="Wallingford J.B."/>
            <person name="Ito Y."/>
            <person name="Asashima M."/>
            <person name="Ueno N."/>
            <person name="Matsuda Y."/>
            <person name="Veenstra G.J."/>
            <person name="Fujiyama A."/>
            <person name="Harland R.M."/>
            <person name="Taira M."/>
            <person name="Rokhsar D.S."/>
        </authorList>
    </citation>
    <scope>NUCLEOTIDE SEQUENCE [LARGE SCALE GENOMIC DNA]</scope>
    <source>
        <strain evidence="10">J</strain>
    </source>
</reference>
<dbReference type="GO" id="GO:0016740">
    <property type="term" value="F:transferase activity"/>
    <property type="evidence" value="ECO:0007669"/>
    <property type="project" value="UniProtKB-KW"/>
</dbReference>
<keyword evidence="4" id="KW-0833">Ubl conjugation pathway</keyword>
<keyword evidence="1" id="KW-0808">Transferase</keyword>
<feature type="region of interest" description="Disordered" evidence="7">
    <location>
        <begin position="123"/>
        <end position="147"/>
    </location>
</feature>
<dbReference type="PANTHER" id="PTHR25462">
    <property type="entry name" value="BONUS, ISOFORM C-RELATED"/>
    <property type="match status" value="1"/>
</dbReference>
<dbReference type="PROSITE" id="PS50089">
    <property type="entry name" value="ZF_RING_2"/>
    <property type="match status" value="1"/>
</dbReference>
<feature type="compositionally biased region" description="Basic and acidic residues" evidence="7">
    <location>
        <begin position="18"/>
        <end position="35"/>
    </location>
</feature>
<dbReference type="SUPFAM" id="SSF57850">
    <property type="entry name" value="RING/U-box"/>
    <property type="match status" value="1"/>
</dbReference>
<dbReference type="PANTHER" id="PTHR25462:SF296">
    <property type="entry name" value="MEIOTIC P26, ISOFORM F"/>
    <property type="match status" value="1"/>
</dbReference>
<evidence type="ECO:0000313" key="9">
    <source>
        <dbReference type="EMBL" id="OCT95230.1"/>
    </source>
</evidence>
<dbReference type="InterPro" id="IPR017907">
    <property type="entry name" value="Znf_RING_CS"/>
</dbReference>
<feature type="domain" description="RING-type" evidence="8">
    <location>
        <begin position="57"/>
        <end position="98"/>
    </location>
</feature>
<dbReference type="EMBL" id="CM004468">
    <property type="protein sequence ID" value="OCT95230.1"/>
    <property type="molecule type" value="Genomic_DNA"/>
</dbReference>
<evidence type="ECO:0000259" key="8">
    <source>
        <dbReference type="PROSITE" id="PS50089"/>
    </source>
</evidence>
<organism evidence="9 10">
    <name type="scientific">Xenopus laevis</name>
    <name type="common">African clawed frog</name>
    <dbReference type="NCBI Taxonomy" id="8355"/>
    <lineage>
        <taxon>Eukaryota</taxon>
        <taxon>Metazoa</taxon>
        <taxon>Chordata</taxon>
        <taxon>Craniata</taxon>
        <taxon>Vertebrata</taxon>
        <taxon>Euteleostomi</taxon>
        <taxon>Amphibia</taxon>
        <taxon>Batrachia</taxon>
        <taxon>Anura</taxon>
        <taxon>Pipoidea</taxon>
        <taxon>Pipidae</taxon>
        <taxon>Xenopodinae</taxon>
        <taxon>Xenopus</taxon>
        <taxon>Xenopus</taxon>
    </lineage>
</organism>
<dbReference type="SMART" id="SM00184">
    <property type="entry name" value="RING"/>
    <property type="match status" value="1"/>
</dbReference>
<dbReference type="CDD" id="cd16750">
    <property type="entry name" value="RING-HC_SH3RF3"/>
    <property type="match status" value="1"/>
</dbReference>
<dbReference type="InterPro" id="IPR047153">
    <property type="entry name" value="TRIM45/56/19-like"/>
</dbReference>
<evidence type="ECO:0000256" key="1">
    <source>
        <dbReference type="ARBA" id="ARBA00022679"/>
    </source>
</evidence>
<dbReference type="Proteomes" id="UP000694892">
    <property type="component" value="Chromosome 2L"/>
</dbReference>
<dbReference type="InterPro" id="IPR001841">
    <property type="entry name" value="Znf_RING"/>
</dbReference>
<keyword evidence="5" id="KW-0862">Zinc</keyword>
<accession>A0A974DPN3</accession>
<dbReference type="Pfam" id="PF00097">
    <property type="entry name" value="zf-C3HC4"/>
    <property type="match status" value="1"/>
</dbReference>
<dbReference type="PROSITE" id="PS00518">
    <property type="entry name" value="ZF_RING_1"/>
    <property type="match status" value="1"/>
</dbReference>
<evidence type="ECO:0000256" key="6">
    <source>
        <dbReference type="PROSITE-ProRule" id="PRU00175"/>
    </source>
</evidence>
<dbReference type="FunFam" id="3.30.40.10:FF:000077">
    <property type="entry name" value="E3 ubiquitin-protein ligase SH3RF1 isoform X1"/>
    <property type="match status" value="1"/>
</dbReference>
<gene>
    <name evidence="9" type="ORF">XELAEV_18012915mg</name>
</gene>
<sequence length="234" mass="25233">MLLGASWLCTSKGAQKASRGEEEERRRERRGRREGGSGGGGGGGEMDESSLLDLLECSVCLERLDTSARVLPCQHTFCRRCLHSIVSSRNELRCPECRVLVECGVEDLPANILLVRLLDGIRQRPRGSPTGSPTATGQHGSSNNSNNHSSNCGSPGCSAAHTANASCTTSLRDLAAASQNALMLAKGNVFIHDPVLDIINAEKALWEQTLRFGRGCYVHIYVDSNRLLDSRGNL</sequence>
<dbReference type="Gene3D" id="3.30.40.10">
    <property type="entry name" value="Zinc/RING finger domain, C3HC4 (zinc finger)"/>
    <property type="match status" value="1"/>
</dbReference>